<dbReference type="AlphaFoldDB" id="G8M278"/>
<gene>
    <name evidence="2" type="ordered locus">Clocl_2673</name>
</gene>
<dbReference type="Pfam" id="PF00665">
    <property type="entry name" value="rve"/>
    <property type="match status" value="1"/>
</dbReference>
<evidence type="ECO:0000259" key="1">
    <source>
        <dbReference type="PROSITE" id="PS50994"/>
    </source>
</evidence>
<dbReference type="InterPro" id="IPR012337">
    <property type="entry name" value="RNaseH-like_sf"/>
</dbReference>
<protein>
    <submittedName>
        <fullName evidence="2">Transposase</fullName>
    </submittedName>
</protein>
<organism evidence="2 3">
    <name type="scientific">Acetivibrio clariflavus (strain DSM 19732 / NBRC 101661 / EBR45)</name>
    <name type="common">Clostridium clariflavum</name>
    <dbReference type="NCBI Taxonomy" id="720554"/>
    <lineage>
        <taxon>Bacteria</taxon>
        <taxon>Bacillati</taxon>
        <taxon>Bacillota</taxon>
        <taxon>Clostridia</taxon>
        <taxon>Eubacteriales</taxon>
        <taxon>Oscillospiraceae</taxon>
        <taxon>Acetivibrio</taxon>
    </lineage>
</organism>
<dbReference type="eggNOG" id="COG2801">
    <property type="taxonomic scope" value="Bacteria"/>
</dbReference>
<dbReference type="PROSITE" id="PS50994">
    <property type="entry name" value="INTEGRASE"/>
    <property type="match status" value="1"/>
</dbReference>
<dbReference type="GO" id="GO:0015074">
    <property type="term" value="P:DNA integration"/>
    <property type="evidence" value="ECO:0007669"/>
    <property type="project" value="InterPro"/>
</dbReference>
<dbReference type="EMBL" id="CP003065">
    <property type="protein sequence ID" value="AEV69237.1"/>
    <property type="molecule type" value="Genomic_DNA"/>
</dbReference>
<dbReference type="RefSeq" id="WP_014255795.1">
    <property type="nucleotide sequence ID" value="NC_016627.1"/>
</dbReference>
<dbReference type="InterPro" id="IPR009057">
    <property type="entry name" value="Homeodomain-like_sf"/>
</dbReference>
<dbReference type="SUPFAM" id="SSF46689">
    <property type="entry name" value="Homeodomain-like"/>
    <property type="match status" value="1"/>
</dbReference>
<dbReference type="Pfam" id="PF09299">
    <property type="entry name" value="Mu-transpos_C"/>
    <property type="match status" value="1"/>
</dbReference>
<evidence type="ECO:0000313" key="3">
    <source>
        <dbReference type="Proteomes" id="UP000005435"/>
    </source>
</evidence>
<dbReference type="SUPFAM" id="SSF53098">
    <property type="entry name" value="Ribonuclease H-like"/>
    <property type="match status" value="1"/>
</dbReference>
<accession>G8M278</accession>
<dbReference type="InterPro" id="IPR036397">
    <property type="entry name" value="RNaseH_sf"/>
</dbReference>
<proteinExistence type="predicted"/>
<sequence length="452" mass="52955">MLSDEVRNAIALKRFSLISPILNGQVDNRKEYYAQISSLPIEMPHYGIKKYLPKTIETWYCDYMRGGLEALKPGYRSDKGSSRKIDLKLAEKILEIKKAYPKAPNTIIYDKLIEEGILKEGQISLTTLYRFLNFSKCKSLHEAEEEKEIKRFAHQYINELWYGDLMYGPYIQDGRKKKPTYLLAYIDDASRLVLHGEFYYTQNLEALRHLFKEAVLKRGIPSILYTDNGKIYRSQQFEFMCANTGCTLIHSKPFVAHTRGKIERFFLTVRKRFLSSLDMNNIKSLEDLNLRFWKWLDEDYHKKPHSSLNGLTPLDFFMSQVTRVKLCTDPAQLEEKFLLRIKRKINHDGTFPINNILYETDIKFPGLRVEIRYDPQWLDIPFMPVFIYHEGKKIGEALQVNFNDNAHMKRRGRPEKPGLTVDLENNEVSVVFIDSPKSKQTISFKSIMEGEK</sequence>
<dbReference type="InterPro" id="IPR001584">
    <property type="entry name" value="Integrase_cat-core"/>
</dbReference>
<feature type="domain" description="Integrase catalytic" evidence="1">
    <location>
        <begin position="152"/>
        <end position="321"/>
    </location>
</feature>
<dbReference type="InterPro" id="IPR015378">
    <property type="entry name" value="Transposase-like_Mu_C"/>
</dbReference>
<dbReference type="HOGENOM" id="CLU_038364_0_0_9"/>
<dbReference type="Gene3D" id="3.30.420.10">
    <property type="entry name" value="Ribonuclease H-like superfamily/Ribonuclease H"/>
    <property type="match status" value="1"/>
</dbReference>
<reference evidence="2 3" key="2">
    <citation type="journal article" date="2012" name="Stand. Genomic Sci.">
        <title>Complete Genome Sequence of Clostridium clariflavum DSM 19732.</title>
        <authorList>
            <person name="Izquierdo J.A."/>
            <person name="Goodwin L."/>
            <person name="Davenport K.W."/>
            <person name="Teshima H."/>
            <person name="Bruce D."/>
            <person name="Detter C."/>
            <person name="Tapia R."/>
            <person name="Han S."/>
            <person name="Land M."/>
            <person name="Hauser L."/>
            <person name="Jeffries C.D."/>
            <person name="Han J."/>
            <person name="Pitluck S."/>
            <person name="Nolan M."/>
            <person name="Chen A."/>
            <person name="Huntemann M."/>
            <person name="Mavromatis K."/>
            <person name="Mikhailova N."/>
            <person name="Liolios K."/>
            <person name="Woyke T."/>
            <person name="Lynd L.R."/>
        </authorList>
    </citation>
    <scope>NUCLEOTIDE SEQUENCE [LARGE SCALE GENOMIC DNA]</scope>
    <source>
        <strain evidence="3">DSM 19732 / NBRC 101661 / EBR45</strain>
    </source>
</reference>
<dbReference type="Proteomes" id="UP000005435">
    <property type="component" value="Chromosome"/>
</dbReference>
<dbReference type="GO" id="GO:0003676">
    <property type="term" value="F:nucleic acid binding"/>
    <property type="evidence" value="ECO:0007669"/>
    <property type="project" value="InterPro"/>
</dbReference>
<dbReference type="PANTHER" id="PTHR35004:SF6">
    <property type="entry name" value="TRANSPOSASE"/>
    <property type="match status" value="1"/>
</dbReference>
<reference evidence="3" key="1">
    <citation type="submission" date="2011-12" db="EMBL/GenBank/DDBJ databases">
        <title>Complete sequence of Clostridium clariflavum DSM 19732.</title>
        <authorList>
            <consortium name="US DOE Joint Genome Institute"/>
            <person name="Lucas S."/>
            <person name="Han J."/>
            <person name="Lapidus A."/>
            <person name="Cheng J.-F."/>
            <person name="Goodwin L."/>
            <person name="Pitluck S."/>
            <person name="Peters L."/>
            <person name="Teshima H."/>
            <person name="Detter J.C."/>
            <person name="Han C."/>
            <person name="Tapia R."/>
            <person name="Land M."/>
            <person name="Hauser L."/>
            <person name="Kyrpides N."/>
            <person name="Ivanova N."/>
            <person name="Pagani I."/>
            <person name="Kitzmiller T."/>
            <person name="Lynd L."/>
            <person name="Izquierdo J."/>
            <person name="Woyke T."/>
        </authorList>
    </citation>
    <scope>NUCLEOTIDE SEQUENCE [LARGE SCALE GENOMIC DNA]</scope>
    <source>
        <strain evidence="3">DSM 19732 / NBRC 101661 / EBR45</strain>
    </source>
</reference>
<evidence type="ECO:0000313" key="2">
    <source>
        <dbReference type="EMBL" id="AEV69237.1"/>
    </source>
</evidence>
<dbReference type="STRING" id="720554.Clocl_2673"/>
<dbReference type="PANTHER" id="PTHR35004">
    <property type="entry name" value="TRANSPOSASE RV3428C-RELATED"/>
    <property type="match status" value="1"/>
</dbReference>
<keyword evidence="3" id="KW-1185">Reference proteome</keyword>
<name>G8M278_ACECE</name>
<dbReference type="KEGG" id="ccl:Clocl_2673"/>